<feature type="non-terminal residue" evidence="3">
    <location>
        <position position="1"/>
    </location>
</feature>
<feature type="compositionally biased region" description="Basic and acidic residues" evidence="2">
    <location>
        <begin position="16"/>
        <end position="39"/>
    </location>
</feature>
<accession>A0A2G9YDM4</accession>
<dbReference type="Proteomes" id="UP000231480">
    <property type="component" value="Unassembled WGS sequence"/>
</dbReference>
<gene>
    <name evidence="3" type="ORF">COX44_00490</name>
</gene>
<keyword evidence="1" id="KW-0175">Coiled coil</keyword>
<comment type="caution">
    <text evidence="3">The sequence shown here is derived from an EMBL/GenBank/DDBJ whole genome shotgun (WGS) entry which is preliminary data.</text>
</comment>
<feature type="coiled-coil region" evidence="1">
    <location>
        <begin position="45"/>
        <end position="96"/>
    </location>
</feature>
<reference evidence="3 4" key="1">
    <citation type="submission" date="2017-09" db="EMBL/GenBank/DDBJ databases">
        <title>Depth-based differentiation of microbial function through sediment-hosted aquifers and enrichment of novel symbionts in the deep terrestrial subsurface.</title>
        <authorList>
            <person name="Probst A.J."/>
            <person name="Ladd B."/>
            <person name="Jarett J.K."/>
            <person name="Geller-Mcgrath D.E."/>
            <person name="Sieber C.M."/>
            <person name="Emerson J.B."/>
            <person name="Anantharaman K."/>
            <person name="Thomas B.C."/>
            <person name="Malmstrom R."/>
            <person name="Stieglmeier M."/>
            <person name="Klingl A."/>
            <person name="Woyke T."/>
            <person name="Ryan C.M."/>
            <person name="Banfield J.F."/>
        </authorList>
    </citation>
    <scope>NUCLEOTIDE SEQUENCE [LARGE SCALE GENOMIC DNA]</scope>
    <source>
        <strain evidence="3">CG23_combo_of_CG06-09_8_20_14_all_37_13</strain>
    </source>
</reference>
<evidence type="ECO:0000256" key="1">
    <source>
        <dbReference type="SAM" id="Coils"/>
    </source>
</evidence>
<evidence type="ECO:0000256" key="2">
    <source>
        <dbReference type="SAM" id="MobiDB-lite"/>
    </source>
</evidence>
<proteinExistence type="predicted"/>
<sequence>ESPEERQQTAQAIKAKRVEHFTEKRAQTERQRELQQATGERERALAKQLESVRNLENEITELSASRLGKILNYFQLRKLRADAAVGQRTYKELKQQQDVEVAEQQVISGKLESEETPPALQEAKVMLSNFYKGQKEKWTKSEYTKEDITKYFSEENLASLSLEDYALLLKRFPREMVTHVTRQGIRDHIGMLYHTAGEGAYADSFMKMVEDGRLRSPLGVYLVEGEKEQAIARFLHLDNFQSKEEALNYLATLTEARQGVPGSYADRIAVHFATEEVADCYYGSEKGNEIFIAYPSIYIASQYYFSGQLNKGGGDYWNDQWVWANEERGMDLNAGLIFIPEEAKVDRKTGSRYELDENRNPVKNSEYQAAFRRVVDSADFHGFANQVMEITGKLTQHWDAPNLSRENRELSEKLKPFRQRLEQEFGIVDRRLQFAIFDYHNLHNLDFQKKNQEEGGENPFNSVDSIIEGALRREGILFFEAKDKISSKEFWGAYFAENPTKRPSKIVYYKGADPTTALWQWREEQGIDKKARDKDVGFSERHIERSAPQAIAGLNRFKILAEKVIEDHFAQAESVS</sequence>
<protein>
    <submittedName>
        <fullName evidence="3">Uncharacterized protein</fullName>
    </submittedName>
</protein>
<name>A0A2G9YDM4_9BACT</name>
<dbReference type="EMBL" id="PCRH01000012">
    <property type="protein sequence ID" value="PIP17325.1"/>
    <property type="molecule type" value="Genomic_DNA"/>
</dbReference>
<evidence type="ECO:0000313" key="4">
    <source>
        <dbReference type="Proteomes" id="UP000231480"/>
    </source>
</evidence>
<organism evidence="3 4">
    <name type="scientific">Candidatus Portnoybacteria bacterium CG23_combo_of_CG06-09_8_20_14_all_37_13</name>
    <dbReference type="NCBI Taxonomy" id="1974819"/>
    <lineage>
        <taxon>Bacteria</taxon>
        <taxon>Candidatus Portnoyibacteriota</taxon>
    </lineage>
</organism>
<evidence type="ECO:0000313" key="3">
    <source>
        <dbReference type="EMBL" id="PIP17325.1"/>
    </source>
</evidence>
<dbReference type="AlphaFoldDB" id="A0A2G9YDM4"/>
<feature type="region of interest" description="Disordered" evidence="2">
    <location>
        <begin position="1"/>
        <end position="39"/>
    </location>
</feature>